<reference evidence="1" key="1">
    <citation type="submission" date="2021-01" db="EMBL/GenBank/DDBJ databases">
        <authorList>
            <consortium name="Genoscope - CEA"/>
            <person name="William W."/>
        </authorList>
    </citation>
    <scope>NUCLEOTIDE SEQUENCE</scope>
</reference>
<dbReference type="Proteomes" id="UP000692954">
    <property type="component" value="Unassembled WGS sequence"/>
</dbReference>
<organism evidence="1 2">
    <name type="scientific">Paramecium sonneborni</name>
    <dbReference type="NCBI Taxonomy" id="65129"/>
    <lineage>
        <taxon>Eukaryota</taxon>
        <taxon>Sar</taxon>
        <taxon>Alveolata</taxon>
        <taxon>Ciliophora</taxon>
        <taxon>Intramacronucleata</taxon>
        <taxon>Oligohymenophorea</taxon>
        <taxon>Peniculida</taxon>
        <taxon>Parameciidae</taxon>
        <taxon>Paramecium</taxon>
    </lineage>
</organism>
<comment type="caution">
    <text evidence="1">The sequence shown here is derived from an EMBL/GenBank/DDBJ whole genome shotgun (WGS) entry which is preliminary data.</text>
</comment>
<proteinExistence type="predicted"/>
<evidence type="ECO:0000313" key="2">
    <source>
        <dbReference type="Proteomes" id="UP000692954"/>
    </source>
</evidence>
<gene>
    <name evidence="1" type="ORF">PSON_ATCC_30995.1.T0870123</name>
</gene>
<accession>A0A8S1PTT6</accession>
<protein>
    <submittedName>
        <fullName evidence="1">Uncharacterized protein</fullName>
    </submittedName>
</protein>
<dbReference type="AlphaFoldDB" id="A0A8S1PTT6"/>
<name>A0A8S1PTT6_9CILI</name>
<evidence type="ECO:0000313" key="1">
    <source>
        <dbReference type="EMBL" id="CAD8106717.1"/>
    </source>
</evidence>
<keyword evidence="2" id="KW-1185">Reference proteome</keyword>
<sequence>MQKKFYNKQRTQLELKFLILDNGKENGKNYFRIISIELDIGKQYQQQNLIIMKRKNKQIRGQSQVQVLFQEIFNQYINSKLNDQFNPFNQASYDSMILIVLLGEYL</sequence>
<dbReference type="EMBL" id="CAJJDN010000087">
    <property type="protein sequence ID" value="CAD8106717.1"/>
    <property type="molecule type" value="Genomic_DNA"/>
</dbReference>